<keyword evidence="1" id="KW-1133">Transmembrane helix</keyword>
<evidence type="ECO:0000313" key="2">
    <source>
        <dbReference type="EMBL" id="VAW53206.1"/>
    </source>
</evidence>
<dbReference type="AlphaFoldDB" id="A0A3B0X8Q6"/>
<dbReference type="InterPro" id="IPR021494">
    <property type="entry name" value="DUF3149"/>
</dbReference>
<evidence type="ECO:0000256" key="1">
    <source>
        <dbReference type="SAM" id="Phobius"/>
    </source>
</evidence>
<protein>
    <recommendedName>
        <fullName evidence="3">DUF3149 domain-containing protein</fullName>
    </recommendedName>
</protein>
<dbReference type="EMBL" id="UOFE01000033">
    <property type="protein sequence ID" value="VAW53206.1"/>
    <property type="molecule type" value="Genomic_DNA"/>
</dbReference>
<accession>A0A3B0X8Q6</accession>
<reference evidence="2" key="1">
    <citation type="submission" date="2018-06" db="EMBL/GenBank/DDBJ databases">
        <authorList>
            <person name="Zhirakovskaya E."/>
        </authorList>
    </citation>
    <scope>NUCLEOTIDE SEQUENCE</scope>
</reference>
<organism evidence="2">
    <name type="scientific">hydrothermal vent metagenome</name>
    <dbReference type="NCBI Taxonomy" id="652676"/>
    <lineage>
        <taxon>unclassified sequences</taxon>
        <taxon>metagenomes</taxon>
        <taxon>ecological metagenomes</taxon>
    </lineage>
</organism>
<proteinExistence type="predicted"/>
<sequence length="44" mass="5137">MDVFSRLFNDLTGWLTIGIIVFMLVMMAYLFSMFINKSSPDDKK</sequence>
<gene>
    <name evidence="2" type="ORF">MNBD_GAMMA05-1131</name>
</gene>
<evidence type="ECO:0008006" key="3">
    <source>
        <dbReference type="Google" id="ProtNLM"/>
    </source>
</evidence>
<keyword evidence="1" id="KW-0812">Transmembrane</keyword>
<dbReference type="Pfam" id="PF11346">
    <property type="entry name" value="DUF3149"/>
    <property type="match status" value="1"/>
</dbReference>
<keyword evidence="1" id="KW-0472">Membrane</keyword>
<feature type="transmembrane region" description="Helical" evidence="1">
    <location>
        <begin position="12"/>
        <end position="35"/>
    </location>
</feature>
<name>A0A3B0X8Q6_9ZZZZ</name>